<gene>
    <name evidence="4" type="ORF">EFBL_1574</name>
</gene>
<dbReference type="Proteomes" id="UP000217785">
    <property type="component" value="Unassembled WGS sequence"/>
</dbReference>
<dbReference type="GO" id="GO:0016226">
    <property type="term" value="P:iron-sulfur cluster assembly"/>
    <property type="evidence" value="ECO:0007669"/>
    <property type="project" value="InterPro"/>
</dbReference>
<dbReference type="InterPro" id="IPR034904">
    <property type="entry name" value="FSCA_dom_sf"/>
</dbReference>
<dbReference type="Pfam" id="PF01106">
    <property type="entry name" value="NifU"/>
    <property type="match status" value="1"/>
</dbReference>
<dbReference type="EMBL" id="BDUF01000043">
    <property type="protein sequence ID" value="GAX89948.1"/>
    <property type="molecule type" value="Genomic_DNA"/>
</dbReference>
<feature type="domain" description="NIF system FeS cluster assembly NifU C-terminal" evidence="3">
    <location>
        <begin position="8"/>
        <end position="75"/>
    </location>
</feature>
<comment type="similarity">
    <text evidence="1">Belongs to the NifU family.</text>
</comment>
<evidence type="ECO:0000259" key="3">
    <source>
        <dbReference type="Pfam" id="PF01106"/>
    </source>
</evidence>
<dbReference type="AlphaFoldDB" id="A0A292YJ28"/>
<dbReference type="GO" id="GO:0051536">
    <property type="term" value="F:iron-sulfur cluster binding"/>
    <property type="evidence" value="ECO:0007669"/>
    <property type="project" value="InterPro"/>
</dbReference>
<dbReference type="PANTHER" id="PTHR11178:SF25">
    <property type="entry name" value="NIFU-LIKE PROTEIN 3, CHLOROPLASTIC"/>
    <property type="match status" value="1"/>
</dbReference>
<dbReference type="PANTHER" id="PTHR11178">
    <property type="entry name" value="IRON-SULFUR CLUSTER SCAFFOLD PROTEIN NFU-RELATED"/>
    <property type="match status" value="1"/>
</dbReference>
<keyword evidence="5" id="KW-1185">Reference proteome</keyword>
<dbReference type="Gene3D" id="3.30.300.130">
    <property type="entry name" value="Fe-S cluster assembly (FSCA)"/>
    <property type="match status" value="1"/>
</dbReference>
<accession>A0A292YJ28</accession>
<comment type="caution">
    <text evidence="4">The sequence shown here is derived from an EMBL/GenBank/DDBJ whole genome shotgun (WGS) entry which is preliminary data.</text>
</comment>
<reference evidence="5" key="1">
    <citation type="submission" date="2017-07" db="EMBL/GenBank/DDBJ databases">
        <title>Draft genome sequence of Effusibacillus lacus strain skLN1.</title>
        <authorList>
            <person name="Watanabe M."/>
            <person name="Kojima H."/>
            <person name="Fukui M."/>
        </authorList>
    </citation>
    <scope>NUCLEOTIDE SEQUENCE [LARGE SCALE GENOMIC DNA]</scope>
    <source>
        <strain evidence="5">skLN1</strain>
    </source>
</reference>
<evidence type="ECO:0000256" key="1">
    <source>
        <dbReference type="ARBA" id="ARBA00006420"/>
    </source>
</evidence>
<proteinExistence type="inferred from homology"/>
<dbReference type="InterPro" id="IPR001075">
    <property type="entry name" value="NIF_FeS_clus_asmbl_NifU_C"/>
</dbReference>
<sequence>MEDLRERVQNALDKIRPGLMADGGDAELIDVDAEAGIATIRMVGACGGCPMSTMTLKMGIERTIRAAVPEIKEVVAV</sequence>
<evidence type="ECO:0000256" key="2">
    <source>
        <dbReference type="ARBA" id="ARBA00049958"/>
    </source>
</evidence>
<comment type="function">
    <text evidence="2">May be involved in the formation or repair of [Fe-S] clusters present in iron-sulfur proteins.</text>
</comment>
<protein>
    <submittedName>
        <fullName evidence="4">Iron-sulfur cluster biogenesis protein NfuA</fullName>
    </submittedName>
</protein>
<evidence type="ECO:0000313" key="5">
    <source>
        <dbReference type="Proteomes" id="UP000217785"/>
    </source>
</evidence>
<dbReference type="GO" id="GO:0005506">
    <property type="term" value="F:iron ion binding"/>
    <property type="evidence" value="ECO:0007669"/>
    <property type="project" value="InterPro"/>
</dbReference>
<organism evidence="4 5">
    <name type="scientific">Effusibacillus lacus</name>
    <dbReference type="NCBI Taxonomy" id="1348429"/>
    <lineage>
        <taxon>Bacteria</taxon>
        <taxon>Bacillati</taxon>
        <taxon>Bacillota</taxon>
        <taxon>Bacilli</taxon>
        <taxon>Bacillales</taxon>
        <taxon>Alicyclobacillaceae</taxon>
        <taxon>Effusibacillus</taxon>
    </lineage>
</organism>
<evidence type="ECO:0000313" key="4">
    <source>
        <dbReference type="EMBL" id="GAX89948.1"/>
    </source>
</evidence>
<dbReference type="SUPFAM" id="SSF117916">
    <property type="entry name" value="Fe-S cluster assembly (FSCA) domain-like"/>
    <property type="match status" value="1"/>
</dbReference>
<name>A0A292YJ28_9BACL</name>